<dbReference type="Pfam" id="PF06978">
    <property type="entry name" value="POP1_N"/>
    <property type="match status" value="2"/>
</dbReference>
<dbReference type="PANTHER" id="PTHR22731:SF3">
    <property type="entry name" value="RIBONUCLEASES P_MRP PROTEIN SUBUNIT POP1"/>
    <property type="match status" value="1"/>
</dbReference>
<organism evidence="2 3">
    <name type="scientific">Molorchus minor</name>
    <dbReference type="NCBI Taxonomy" id="1323400"/>
    <lineage>
        <taxon>Eukaryota</taxon>
        <taxon>Metazoa</taxon>
        <taxon>Ecdysozoa</taxon>
        <taxon>Arthropoda</taxon>
        <taxon>Hexapoda</taxon>
        <taxon>Insecta</taxon>
        <taxon>Pterygota</taxon>
        <taxon>Neoptera</taxon>
        <taxon>Endopterygota</taxon>
        <taxon>Coleoptera</taxon>
        <taxon>Polyphaga</taxon>
        <taxon>Cucujiformia</taxon>
        <taxon>Chrysomeloidea</taxon>
        <taxon>Cerambycidae</taxon>
        <taxon>Lamiinae</taxon>
        <taxon>Monochamini</taxon>
        <taxon>Molorchus</taxon>
    </lineage>
</organism>
<accession>A0ABQ9JL58</accession>
<protein>
    <recommendedName>
        <fullName evidence="1">Pop1 N-terminal domain-containing protein</fullName>
    </recommendedName>
</protein>
<feature type="domain" description="Pop1 N-terminal" evidence="1">
    <location>
        <begin position="7"/>
        <end position="73"/>
    </location>
</feature>
<comment type="caution">
    <text evidence="2">The sequence shown here is derived from an EMBL/GenBank/DDBJ whole genome shotgun (WGS) entry which is preliminary data.</text>
</comment>
<reference evidence="2" key="1">
    <citation type="journal article" date="2023" name="Insect Mol. Biol.">
        <title>Genome sequencing provides insights into the evolution of gene families encoding plant cell wall-degrading enzymes in longhorned beetles.</title>
        <authorList>
            <person name="Shin N.R."/>
            <person name="Okamura Y."/>
            <person name="Kirsch R."/>
            <person name="Pauchet Y."/>
        </authorList>
    </citation>
    <scope>NUCLEOTIDE SEQUENCE</scope>
    <source>
        <strain evidence="2">MMC_N1</strain>
    </source>
</reference>
<dbReference type="EMBL" id="JAPWTJ010000471">
    <property type="protein sequence ID" value="KAJ8978127.1"/>
    <property type="molecule type" value="Genomic_DNA"/>
</dbReference>
<gene>
    <name evidence="2" type="ORF">NQ317_014182</name>
</gene>
<name>A0ABQ9JL58_9CUCU</name>
<dbReference type="PANTHER" id="PTHR22731">
    <property type="entry name" value="RIBONUCLEASES P/MRP PROTEIN SUBUNIT POP1"/>
    <property type="match status" value="1"/>
</dbReference>
<dbReference type="InterPro" id="IPR009723">
    <property type="entry name" value="Pop1_N"/>
</dbReference>
<dbReference type="InterPro" id="IPR039182">
    <property type="entry name" value="Pop1"/>
</dbReference>
<dbReference type="Proteomes" id="UP001162164">
    <property type="component" value="Unassembled WGS sequence"/>
</dbReference>
<sequence length="191" mass="22855">MLLLEGKEIEILKKALSSQSGTKLAFQKLPKHMRRRAMSHNVKRLPRRLREIHMNQMKKSGLPPKQKRKYRRRPFNLLSDYMRRQRNHTWLDTHIWHAKRFHMIEKWGYRCVEIEGDYDTIVNNFKQITDPKTGLTLAAKCFANGKREGKVTIYKNDGSKMAIGSVWFNWRPHKNKKQMWIMDVDTCSLLF</sequence>
<evidence type="ECO:0000313" key="3">
    <source>
        <dbReference type="Proteomes" id="UP001162164"/>
    </source>
</evidence>
<evidence type="ECO:0000259" key="1">
    <source>
        <dbReference type="Pfam" id="PF06978"/>
    </source>
</evidence>
<proteinExistence type="predicted"/>
<keyword evidence="3" id="KW-1185">Reference proteome</keyword>
<evidence type="ECO:0000313" key="2">
    <source>
        <dbReference type="EMBL" id="KAJ8978127.1"/>
    </source>
</evidence>
<feature type="domain" description="Pop1 N-terminal" evidence="1">
    <location>
        <begin position="75"/>
        <end position="110"/>
    </location>
</feature>